<protein>
    <recommendedName>
        <fullName evidence="3">Nuclear condensin complex subunit Smc4</fullName>
    </recommendedName>
</protein>
<dbReference type="AlphaFoldDB" id="A0A162JQ48"/>
<evidence type="ECO:0008006" key="3">
    <source>
        <dbReference type="Google" id="ProtNLM"/>
    </source>
</evidence>
<evidence type="ECO:0000313" key="2">
    <source>
        <dbReference type="Proteomes" id="UP000243498"/>
    </source>
</evidence>
<comment type="caution">
    <text evidence="1">The sequence shown here is derived from an EMBL/GenBank/DDBJ whole genome shotgun (WGS) entry which is preliminary data.</text>
</comment>
<dbReference type="Proteomes" id="UP000243498">
    <property type="component" value="Unassembled WGS sequence"/>
</dbReference>
<dbReference type="OMA" id="YMECANF"/>
<name>A0A162JQ48_METRR</name>
<sequence>MYRQLEGFSGEVCSKLISKKRMEDSGFQQILYLKDQCGNGVQRTLRKYPTLRVGDSDCIDTEVDSSTGKWTLRCTFPGSDSGDSRCRSSVNKDLVRFLLTDPFGGACPDLSTVITTLEATAQDLLGQDSLKEELYKVAPDGPQKEHVSELVKKYEQLWNVFKQALSKSRAGTSGHSSAIEHYINTYNRYRSFEGDICDDLHDGDLPLNMSLQAGLSTIHSITSLEAAPEKSQPFNITVQDSTQIACCRNGSTSSTDASQGTCSYPSDATLGDSGCVCGQTAAGASIAFEYMECANFVSECESDNDCATAGYRKYKCLVGSCCGGGVCFDPYACSQREVKLT</sequence>
<keyword evidence="2" id="KW-1185">Reference proteome</keyword>
<dbReference type="OrthoDB" id="5394947at2759"/>
<gene>
    <name evidence="1" type="ORF">NOR_03222</name>
</gene>
<organism evidence="1 2">
    <name type="scientific">Metarhizium rileyi (strain RCEF 4871)</name>
    <name type="common">Nomuraea rileyi</name>
    <dbReference type="NCBI Taxonomy" id="1649241"/>
    <lineage>
        <taxon>Eukaryota</taxon>
        <taxon>Fungi</taxon>
        <taxon>Dikarya</taxon>
        <taxon>Ascomycota</taxon>
        <taxon>Pezizomycotina</taxon>
        <taxon>Sordariomycetes</taxon>
        <taxon>Hypocreomycetidae</taxon>
        <taxon>Hypocreales</taxon>
        <taxon>Clavicipitaceae</taxon>
        <taxon>Metarhizium</taxon>
    </lineage>
</organism>
<dbReference type="EMBL" id="AZHC01000008">
    <property type="protein sequence ID" value="OAA45433.1"/>
    <property type="molecule type" value="Genomic_DNA"/>
</dbReference>
<proteinExistence type="predicted"/>
<accession>A0A162JQ48</accession>
<reference evidence="1 2" key="1">
    <citation type="journal article" date="2016" name="Genome Biol. Evol.">
        <title>Divergent and convergent evolution of fungal pathogenicity.</title>
        <authorList>
            <person name="Shang Y."/>
            <person name="Xiao G."/>
            <person name="Zheng P."/>
            <person name="Cen K."/>
            <person name="Zhan S."/>
            <person name="Wang C."/>
        </authorList>
    </citation>
    <scope>NUCLEOTIDE SEQUENCE [LARGE SCALE GENOMIC DNA]</scope>
    <source>
        <strain evidence="1 2">RCEF 4871</strain>
    </source>
</reference>
<evidence type="ECO:0000313" key="1">
    <source>
        <dbReference type="EMBL" id="OAA45433.1"/>
    </source>
</evidence>